<comment type="caution">
    <text evidence="1">The sequence shown here is derived from an EMBL/GenBank/DDBJ whole genome shotgun (WGS) entry which is preliminary data.</text>
</comment>
<sequence length="140" mass="16024">MAVGFKVDIFFYETGHPDFLHSFFSTMSYHTEPEGWGTKYPILMKNLYFDKLSWEDTEEALQNVEEIREVLSTLPPAEVIWDIEDVERQPPWGNKIPDKITSLANYHATPTGTTFLDLLSNALNVAKRNKIDVTVSNLGK</sequence>
<evidence type="ECO:0000313" key="2">
    <source>
        <dbReference type="Proteomes" id="UP000076501"/>
    </source>
</evidence>
<name>A0A161T6K2_BACCE</name>
<accession>A0A161T6K2</accession>
<dbReference type="Proteomes" id="UP000076501">
    <property type="component" value="Unassembled WGS sequence"/>
</dbReference>
<dbReference type="PATRIC" id="fig|1396.539.peg.264"/>
<gene>
    <name evidence="1" type="ORF">B4082_2897</name>
</gene>
<evidence type="ECO:0000313" key="1">
    <source>
        <dbReference type="EMBL" id="KZD34603.1"/>
    </source>
</evidence>
<dbReference type="Pfam" id="PF15601">
    <property type="entry name" value="Imm70"/>
    <property type="match status" value="1"/>
</dbReference>
<organism evidence="1 2">
    <name type="scientific">Bacillus cereus</name>
    <dbReference type="NCBI Taxonomy" id="1396"/>
    <lineage>
        <taxon>Bacteria</taxon>
        <taxon>Bacillati</taxon>
        <taxon>Bacillota</taxon>
        <taxon>Bacilli</taxon>
        <taxon>Bacillales</taxon>
        <taxon>Bacillaceae</taxon>
        <taxon>Bacillus</taxon>
        <taxon>Bacillus cereus group</taxon>
    </lineage>
</organism>
<dbReference type="RefSeq" id="WP_063223005.1">
    <property type="nucleotide sequence ID" value="NZ_JAEHBS010000001.1"/>
</dbReference>
<protein>
    <recommendedName>
        <fullName evidence="3">Immunity protein 70</fullName>
    </recommendedName>
</protein>
<dbReference type="AlphaFoldDB" id="A0A161T6K2"/>
<dbReference type="EMBL" id="LJKA01000042">
    <property type="protein sequence ID" value="KZD34603.1"/>
    <property type="molecule type" value="Genomic_DNA"/>
</dbReference>
<proteinExistence type="predicted"/>
<evidence type="ECO:0008006" key="3">
    <source>
        <dbReference type="Google" id="ProtNLM"/>
    </source>
</evidence>
<reference evidence="1 2" key="1">
    <citation type="submission" date="2015-09" db="EMBL/GenBank/DDBJ databases">
        <title>Bacillus cereus food isolates.</title>
        <authorList>
            <person name="Boekhorst J."/>
        </authorList>
    </citation>
    <scope>NUCLEOTIDE SEQUENCE [LARGE SCALE GENOMIC DNA]</scope>
    <source>
        <strain evidence="1 2">B4082</strain>
    </source>
</reference>
<dbReference type="InterPro" id="IPR028185">
    <property type="entry name" value="Imm70"/>
</dbReference>